<organism evidence="9 10">
    <name type="scientific">Lottia gigantea</name>
    <name type="common">Giant owl limpet</name>
    <dbReference type="NCBI Taxonomy" id="225164"/>
    <lineage>
        <taxon>Eukaryota</taxon>
        <taxon>Metazoa</taxon>
        <taxon>Spiralia</taxon>
        <taxon>Lophotrochozoa</taxon>
        <taxon>Mollusca</taxon>
        <taxon>Gastropoda</taxon>
        <taxon>Patellogastropoda</taxon>
        <taxon>Lottioidea</taxon>
        <taxon>Lottiidae</taxon>
        <taxon>Lottia</taxon>
    </lineage>
</organism>
<dbReference type="GO" id="GO:0010185">
    <property type="term" value="P:regulation of cellular defense response"/>
    <property type="evidence" value="ECO:0007669"/>
    <property type="project" value="UniProtKB-ARBA"/>
</dbReference>
<keyword evidence="4" id="KW-0479">Metal-binding</keyword>
<evidence type="ECO:0000256" key="6">
    <source>
        <dbReference type="ARBA" id="ARBA00022837"/>
    </source>
</evidence>
<feature type="domain" description="Fucolectin tachylectin-4 pentraxin-1" evidence="8">
    <location>
        <begin position="11"/>
        <end position="161"/>
    </location>
</feature>
<dbReference type="Proteomes" id="UP000030746">
    <property type="component" value="Unassembled WGS sequence"/>
</dbReference>
<dbReference type="Gene3D" id="2.60.120.260">
    <property type="entry name" value="Galactose-binding domain-like"/>
    <property type="match status" value="1"/>
</dbReference>
<evidence type="ECO:0000259" key="8">
    <source>
        <dbReference type="SMART" id="SM00607"/>
    </source>
</evidence>
<evidence type="ECO:0000256" key="1">
    <source>
        <dbReference type="ARBA" id="ARBA00002219"/>
    </source>
</evidence>
<gene>
    <name evidence="9" type="ORF">LOTGIDRAFT_159956</name>
</gene>
<evidence type="ECO:0000313" key="10">
    <source>
        <dbReference type="Proteomes" id="UP000030746"/>
    </source>
</evidence>
<dbReference type="OrthoDB" id="6102375at2759"/>
<comment type="similarity">
    <text evidence="2">Belongs to the fucolectin family.</text>
</comment>
<evidence type="ECO:0000256" key="7">
    <source>
        <dbReference type="ARBA" id="ARBA00023157"/>
    </source>
</evidence>
<dbReference type="EMBL" id="KB201459">
    <property type="protein sequence ID" value="ESO96541.1"/>
    <property type="molecule type" value="Genomic_DNA"/>
</dbReference>
<comment type="subunit">
    <text evidence="3">Homotrimer.</text>
</comment>
<dbReference type="CTD" id="20238228"/>
<dbReference type="Pfam" id="PF22633">
    <property type="entry name" value="F5_F8_type_C_2"/>
    <property type="match status" value="1"/>
</dbReference>
<protein>
    <recommendedName>
        <fullName evidence="8">Fucolectin tachylectin-4 pentraxin-1 domain-containing protein</fullName>
    </recommendedName>
</protein>
<dbReference type="InterPro" id="IPR051941">
    <property type="entry name" value="BG_Antigen-Binding_Lectin"/>
</dbReference>
<keyword evidence="5" id="KW-0430">Lectin</keyword>
<keyword evidence="6" id="KW-0106">Calcium</keyword>
<evidence type="ECO:0000256" key="3">
    <source>
        <dbReference type="ARBA" id="ARBA00011233"/>
    </source>
</evidence>
<proteinExistence type="inferred from homology"/>
<dbReference type="HOGENOM" id="CLU_096944_0_0_1"/>
<dbReference type="RefSeq" id="XP_009052894.1">
    <property type="nucleotide sequence ID" value="XM_009054646.1"/>
</dbReference>
<dbReference type="GO" id="GO:0001868">
    <property type="term" value="P:regulation of complement activation, lectin pathway"/>
    <property type="evidence" value="ECO:0007669"/>
    <property type="project" value="UniProtKB-ARBA"/>
</dbReference>
<dbReference type="InterPro" id="IPR006585">
    <property type="entry name" value="FTP1"/>
</dbReference>
<evidence type="ECO:0000256" key="5">
    <source>
        <dbReference type="ARBA" id="ARBA00022734"/>
    </source>
</evidence>
<dbReference type="SMART" id="SM00607">
    <property type="entry name" value="FTP"/>
    <property type="match status" value="1"/>
</dbReference>
<keyword evidence="7" id="KW-1015">Disulfide bond</keyword>
<dbReference type="KEGG" id="lgi:LOTGIDRAFT_159956"/>
<evidence type="ECO:0000256" key="4">
    <source>
        <dbReference type="ARBA" id="ARBA00022723"/>
    </source>
</evidence>
<reference evidence="9 10" key="1">
    <citation type="journal article" date="2013" name="Nature">
        <title>Insights into bilaterian evolution from three spiralian genomes.</title>
        <authorList>
            <person name="Simakov O."/>
            <person name="Marletaz F."/>
            <person name="Cho S.J."/>
            <person name="Edsinger-Gonzales E."/>
            <person name="Havlak P."/>
            <person name="Hellsten U."/>
            <person name="Kuo D.H."/>
            <person name="Larsson T."/>
            <person name="Lv J."/>
            <person name="Arendt D."/>
            <person name="Savage R."/>
            <person name="Osoegawa K."/>
            <person name="de Jong P."/>
            <person name="Grimwood J."/>
            <person name="Chapman J.A."/>
            <person name="Shapiro H."/>
            <person name="Aerts A."/>
            <person name="Otillar R.P."/>
            <person name="Terry A.Y."/>
            <person name="Boore J.L."/>
            <person name="Grigoriev I.V."/>
            <person name="Lindberg D.R."/>
            <person name="Seaver E.C."/>
            <person name="Weisblat D.A."/>
            <person name="Putnam N.H."/>
            <person name="Rokhsar D.S."/>
        </authorList>
    </citation>
    <scope>NUCLEOTIDE SEQUENCE [LARGE SCALE GENOMIC DNA]</scope>
</reference>
<dbReference type="SUPFAM" id="SSF49785">
    <property type="entry name" value="Galactose-binding domain-like"/>
    <property type="match status" value="1"/>
</dbReference>
<dbReference type="GO" id="GO:0042806">
    <property type="term" value="F:fucose binding"/>
    <property type="evidence" value="ECO:0007669"/>
    <property type="project" value="UniProtKB-ARBA"/>
</dbReference>
<name>V4AS47_LOTGI</name>
<dbReference type="InterPro" id="IPR008979">
    <property type="entry name" value="Galactose-bd-like_sf"/>
</dbReference>
<accession>V4AS47</accession>
<keyword evidence="10" id="KW-1185">Reference proteome</keyword>
<evidence type="ECO:0000256" key="2">
    <source>
        <dbReference type="ARBA" id="ARBA00010147"/>
    </source>
</evidence>
<dbReference type="PANTHER" id="PTHR45713">
    <property type="entry name" value="FTP DOMAIN-CONTAINING PROTEIN"/>
    <property type="match status" value="1"/>
</dbReference>
<evidence type="ECO:0000313" key="9">
    <source>
        <dbReference type="EMBL" id="ESO96541.1"/>
    </source>
</evidence>
<dbReference type="AlphaFoldDB" id="V4AS47"/>
<dbReference type="PANTHER" id="PTHR45713:SF15">
    <property type="entry name" value="F5_8 TYPE C DOMAIN-CONTAINING PROTEIN"/>
    <property type="match status" value="1"/>
</dbReference>
<comment type="function">
    <text evidence="1">Acts as a defensive agent. Recognizes blood group fucosylated oligosaccharides including A, B, H and Lewis B-type antigens. Does not recognize Lewis A antigen and has low affinity for monovalent haptens.</text>
</comment>
<sequence>MSSKLLNEGERRNLVLSKPAIQSSQYLGFVAGRANDGIDGGFTYQGSCSHTAGHSAPAPETHPWWEVDLLQEYYISAVAISHIYQGSPQLCHDFSIKIYRDGETIDDAVLCYYHVGQPTKGATGLYWCKTAIKGRHVKVIDSEYLTTTSFTKFDDGDLEFPNMTYSVQGYGQCAMKCYVLPMCHIFSVKLVSDYYQCNIFTTENPKLIANTTGNPATTVFMI</sequence>
<dbReference type="GO" id="GO:0046872">
    <property type="term" value="F:metal ion binding"/>
    <property type="evidence" value="ECO:0007669"/>
    <property type="project" value="UniProtKB-KW"/>
</dbReference>
<dbReference type="GeneID" id="20238228"/>